<keyword evidence="2" id="KW-1185">Reference proteome</keyword>
<proteinExistence type="predicted"/>
<reference evidence="1 2" key="2">
    <citation type="journal article" date="2010" name="Stand. Genomic Sci.">
        <title>Complete genome sequence of Kribbella flavida type strain (IFO 14399).</title>
        <authorList>
            <person name="Pukall R."/>
            <person name="Lapidus A."/>
            <person name="Glavina Del Rio T."/>
            <person name="Copeland A."/>
            <person name="Tice H."/>
            <person name="Cheng J.-F."/>
            <person name="Lucas S."/>
            <person name="Chen F."/>
            <person name="Nolan M."/>
            <person name="LaButti K."/>
            <person name="Pati A."/>
            <person name="Ivanova N."/>
            <person name="Mavrommatis K."/>
            <person name="Mikhailova N."/>
            <person name="Pitluck S."/>
            <person name="Bruce D."/>
            <person name="Goodwin L."/>
            <person name="Land M."/>
            <person name="Hauser L."/>
            <person name="Chang Y.-J."/>
            <person name="Jeffries C.D."/>
            <person name="Chen A."/>
            <person name="Palaniappan K."/>
            <person name="Chain P."/>
            <person name="Rohde M."/>
            <person name="Goeker M."/>
            <person name="Bristow J."/>
            <person name="Eisen J.A."/>
            <person name="Markowitz V."/>
            <person name="Hugenholtz P."/>
            <person name="Kyrpides N.C."/>
            <person name="Klenk H.-P."/>
            <person name="Brettin T."/>
        </authorList>
    </citation>
    <scope>NUCLEOTIDE SEQUENCE [LARGE SCALE GENOMIC DNA]</scope>
    <source>
        <strain evidence="2">DSM 17836 / JCM 10339 / NBRC 14399</strain>
    </source>
</reference>
<dbReference type="eggNOG" id="ENOG503238M">
    <property type="taxonomic scope" value="Bacteria"/>
</dbReference>
<protein>
    <submittedName>
        <fullName evidence="1">Uncharacterized protein</fullName>
    </submittedName>
</protein>
<dbReference type="HOGENOM" id="CLU_1649920_0_0_11"/>
<dbReference type="Proteomes" id="UP000007967">
    <property type="component" value="Chromosome"/>
</dbReference>
<dbReference type="EMBL" id="CP001736">
    <property type="protein sequence ID" value="ADB33327.1"/>
    <property type="molecule type" value="Genomic_DNA"/>
</dbReference>
<gene>
    <name evidence="1" type="ordered locus">Kfla_4292</name>
</gene>
<organism evidence="1 2">
    <name type="scientific">Kribbella flavida (strain DSM 17836 / JCM 10339 / NBRC 14399)</name>
    <dbReference type="NCBI Taxonomy" id="479435"/>
    <lineage>
        <taxon>Bacteria</taxon>
        <taxon>Bacillati</taxon>
        <taxon>Actinomycetota</taxon>
        <taxon>Actinomycetes</taxon>
        <taxon>Propionibacteriales</taxon>
        <taxon>Kribbellaceae</taxon>
        <taxon>Kribbella</taxon>
    </lineage>
</organism>
<reference evidence="2" key="1">
    <citation type="submission" date="2009-09" db="EMBL/GenBank/DDBJ databases">
        <title>The complete genome of Kribbella flavida DSM 17836.</title>
        <authorList>
            <consortium name="US DOE Joint Genome Institute (JGI-PGF)"/>
            <person name="Lucas S."/>
            <person name="Copeland A."/>
            <person name="Lapidus A."/>
            <person name="Glavina del Rio T."/>
            <person name="Dalin E."/>
            <person name="Tice H."/>
            <person name="Bruce D."/>
            <person name="Goodwin L."/>
            <person name="Pitluck S."/>
            <person name="Kyrpides N."/>
            <person name="Mavromatis K."/>
            <person name="Ivanova N."/>
            <person name="Saunders E."/>
            <person name="Brettin T."/>
            <person name="Detter J.C."/>
            <person name="Han C."/>
            <person name="Larimer F."/>
            <person name="Land M."/>
            <person name="Hauser L."/>
            <person name="Markowitz V."/>
            <person name="Cheng J.-F."/>
            <person name="Hugenholtz P."/>
            <person name="Woyke T."/>
            <person name="Wu D."/>
            <person name="Pukall R."/>
            <person name="Klenk H.-P."/>
            <person name="Eisen J.A."/>
        </authorList>
    </citation>
    <scope>NUCLEOTIDE SEQUENCE [LARGE SCALE GENOMIC DNA]</scope>
    <source>
        <strain evidence="2">DSM 17836 / JCM 10339 / NBRC 14399</strain>
    </source>
</reference>
<dbReference type="STRING" id="479435.Kfla_4292"/>
<dbReference type="AlphaFoldDB" id="D2PV46"/>
<sequence length="160" mass="17285">MTFTDLPKDWRRRPLSDVLIAADVVDLYCTAGDRRRGALTLFICDEQDCFRGAVVIDLCELLDEHRPPQLAAALRPVVRPLQVYPGGALMLALSRPGPAAISDDDREWAEAAARVCRTTGVRLLGFYIASRDAVLPADPALEVVADPATASTRPGLSSVA</sequence>
<name>D2PV46_KRIFD</name>
<dbReference type="OrthoDB" id="3822678at2"/>
<dbReference type="KEGG" id="kfl:Kfla_4292"/>
<dbReference type="RefSeq" id="WP_012921881.1">
    <property type="nucleotide sequence ID" value="NC_013729.1"/>
</dbReference>
<accession>D2PV46</accession>
<evidence type="ECO:0000313" key="2">
    <source>
        <dbReference type="Proteomes" id="UP000007967"/>
    </source>
</evidence>
<evidence type="ECO:0000313" key="1">
    <source>
        <dbReference type="EMBL" id="ADB33327.1"/>
    </source>
</evidence>